<dbReference type="GO" id="GO:0004497">
    <property type="term" value="F:monooxygenase activity"/>
    <property type="evidence" value="ECO:0007669"/>
    <property type="project" value="UniProtKB-KW"/>
</dbReference>
<keyword evidence="2" id="KW-0560">Oxidoreductase</keyword>
<feature type="non-terminal residue" evidence="2">
    <location>
        <position position="159"/>
    </location>
</feature>
<dbReference type="GO" id="GO:0016705">
    <property type="term" value="F:oxidoreductase activity, acting on paired donors, with incorporation or reduction of molecular oxygen"/>
    <property type="evidence" value="ECO:0007669"/>
    <property type="project" value="InterPro"/>
</dbReference>
<dbReference type="GO" id="GO:0020037">
    <property type="term" value="F:heme binding"/>
    <property type="evidence" value="ECO:0007669"/>
    <property type="project" value="InterPro"/>
</dbReference>
<dbReference type="InterPro" id="IPR036396">
    <property type="entry name" value="Cyt_P450_sf"/>
</dbReference>
<organism evidence="2 3">
    <name type="scientific">Planoprotostelium fungivorum</name>
    <dbReference type="NCBI Taxonomy" id="1890364"/>
    <lineage>
        <taxon>Eukaryota</taxon>
        <taxon>Amoebozoa</taxon>
        <taxon>Evosea</taxon>
        <taxon>Variosea</taxon>
        <taxon>Cavosteliida</taxon>
        <taxon>Cavosteliaceae</taxon>
        <taxon>Planoprotostelium</taxon>
    </lineage>
</organism>
<evidence type="ECO:0000313" key="3">
    <source>
        <dbReference type="Proteomes" id="UP000241769"/>
    </source>
</evidence>
<dbReference type="GO" id="GO:0005506">
    <property type="term" value="F:iron ion binding"/>
    <property type="evidence" value="ECO:0007669"/>
    <property type="project" value="InterPro"/>
</dbReference>
<dbReference type="SUPFAM" id="SSF48264">
    <property type="entry name" value="Cytochrome P450"/>
    <property type="match status" value="1"/>
</dbReference>
<keyword evidence="2" id="KW-0503">Monooxygenase</keyword>
<dbReference type="Proteomes" id="UP000241769">
    <property type="component" value="Unassembled WGS sequence"/>
</dbReference>
<reference evidence="2 3" key="1">
    <citation type="journal article" date="2018" name="Genome Biol. Evol.">
        <title>Multiple Roots of Fruiting Body Formation in Amoebozoa.</title>
        <authorList>
            <person name="Hillmann F."/>
            <person name="Forbes G."/>
            <person name="Novohradska S."/>
            <person name="Ferling I."/>
            <person name="Riege K."/>
            <person name="Groth M."/>
            <person name="Westermann M."/>
            <person name="Marz M."/>
            <person name="Spaller T."/>
            <person name="Winckler T."/>
            <person name="Schaap P."/>
            <person name="Glockner G."/>
        </authorList>
    </citation>
    <scope>NUCLEOTIDE SEQUENCE [LARGE SCALE GENOMIC DNA]</scope>
    <source>
        <strain evidence="2 3">Jena</strain>
    </source>
</reference>
<evidence type="ECO:0000256" key="1">
    <source>
        <dbReference type="SAM" id="MobiDB-lite"/>
    </source>
</evidence>
<feature type="region of interest" description="Disordered" evidence="1">
    <location>
        <begin position="1"/>
        <end position="80"/>
    </location>
</feature>
<dbReference type="OrthoDB" id="1470350at2759"/>
<feature type="compositionally biased region" description="Polar residues" evidence="1">
    <location>
        <begin position="60"/>
        <end position="69"/>
    </location>
</feature>
<dbReference type="EMBL" id="MDYQ01000795">
    <property type="protein sequence ID" value="PRP72846.1"/>
    <property type="molecule type" value="Genomic_DNA"/>
</dbReference>
<dbReference type="AlphaFoldDB" id="A0A2P6MMC0"/>
<name>A0A2P6MMC0_9EUKA</name>
<evidence type="ECO:0000313" key="2">
    <source>
        <dbReference type="EMBL" id="PRP72846.1"/>
    </source>
</evidence>
<comment type="caution">
    <text evidence="2">The sequence shown here is derived from an EMBL/GenBank/DDBJ whole genome shotgun (WGS) entry which is preliminary data.</text>
</comment>
<dbReference type="InParanoid" id="A0A2P6MMC0"/>
<accession>A0A2P6MMC0</accession>
<protein>
    <submittedName>
        <fullName evidence="2">Putative cytochrome P450 monooxygenase</fullName>
    </submittedName>
</protein>
<keyword evidence="3" id="KW-1185">Reference proteome</keyword>
<sequence>METLTSSMPAEGPSAMWIRAERPSGAVKEPKPEPTATCPHRRNATLVVPLPKEETCPHPSGNNNATSNVPDPAPVIHTSLKKPPGPPYSLFVHNLPDLMPDFWVAARRLQKQYGPLVRLKFLGKKVYLLSDPELIAILMKERDKRLPKQELAAEGIFLV</sequence>
<gene>
    <name evidence="2" type="ORF">PROFUN_17069</name>
</gene>
<proteinExistence type="predicted"/>
<dbReference type="Gene3D" id="1.10.630.10">
    <property type="entry name" value="Cytochrome P450"/>
    <property type="match status" value="1"/>
</dbReference>